<dbReference type="InterPro" id="IPR025667">
    <property type="entry name" value="SprB_repeat"/>
</dbReference>
<dbReference type="OrthoDB" id="607469at2"/>
<proteinExistence type="predicted"/>
<organism evidence="1 2">
    <name type="scientific">Salibacter halophilus</name>
    <dbReference type="NCBI Taxonomy" id="1803916"/>
    <lineage>
        <taxon>Bacteria</taxon>
        <taxon>Pseudomonadati</taxon>
        <taxon>Bacteroidota</taxon>
        <taxon>Flavobacteriia</taxon>
        <taxon>Flavobacteriales</taxon>
        <taxon>Salibacteraceae</taxon>
        <taxon>Salibacter</taxon>
    </lineage>
</organism>
<dbReference type="NCBIfam" id="TIGR04131">
    <property type="entry name" value="Bac_Flav_CTERM"/>
    <property type="match status" value="1"/>
</dbReference>
<evidence type="ECO:0000313" key="2">
    <source>
        <dbReference type="Proteomes" id="UP000435357"/>
    </source>
</evidence>
<sequence>MRRILLLITILFSTLFFSEKAFGTHIAGGDINVQHLSGNQFEVNINLYGDCSGNFGLLNSDVNLGVLGSCFTDFRQFIPLLNPGGTEVSQVCPSAISNTTCNSGSLPGLLRFSYSGTVTLPSTNCVATFRLADFARNSTQNIVNSNGESFYIETKLDLSTSSTNSSPQFAFDPIAYAIQNQPITFNFGATDADGDSLKYSLVGARGFSTNSPNAPLTNIITNSPTTLSYQTGYSATSPIQGITLNQNTGSASALPTVQGNFIVVAKVEEFDNGVLIGEMIRDIQIVVVSDPNNIPTAPSTFTNFSGWADSVDQSTISAYPGMDFCIDITFSDNDAADSLSLVTNLSSVLPGASLSLTGSNPLTANVCWTATAGMPVSNTVVFNVSDSACPVSGVNSYSLNVLVPPCNGLVGRVRTQDASCAGACDGWAKVKMFCGSGNYTYNWVNTNVGPIPPNDSVTLCASSTQYNLVVTDNSTSEVYSKAVSIQEPPTINISSSTNAASCGGACDGSISTIVTGGTPPFNYNWGDISANTAFRAGLCAGTYDLTVTDQKGCEKIESYTIVSPPSINSSVVSVTDPLCAGGSTGEVVVESTVGCGNVPSATCPGLDTAQVGTGNIVLSGNNYPAIYGASNKAAKHQMVFTASELQAQGVQAGPIEEIAFFVGSGNLKGFASSFDNFEIKMGCSSASDLSGGFEAGLGPVFSVQSTMAMVGWNNYQFPSPFYWDGQSNVVVEVCFTNSGSGVSGGNSHENLSNTGQPMTRYYAANNDSVCVSPGAGATSTLRPNVRFKHCADQLDYSWSPAPAAGQNNDTVTGLPAGTYTVTVTNSANCSDTLTVNVTDPPPFTTSISLDQAVSCPGVCDAQVTATSTGGAAPITYSWDNGLPNGANQTGLCGATTYNVTATDDNNCTSTAQITITEPTAINLTASVDVPVSCNGVCDAEISASASGGGGGFTYAWSGGLGSGQTQTGVCGNQTYTVTVTDANGCTETAQVTVNEPAVLTASITTDSPVSCNGVCDGEVTASGSGGTSPYTFAWDGGLGNGASQTTLCGGQTYNVTVTDSRGCTATDQVTLADPLAITTSSTVNSDASCNGACDGDAQVSASGGAGGFTYDWNGTITGQNPTNLCAGTYDVTVTDANGCTAIEQVVIAEPAPVNVTINLDQAVSCNGVCDGEVTASATGGNGGFTYTWDNSLPNGANQTGLCGATTYNVTATDANGCTGTAQITISEPSSINLTATVDVQVSCNGVCDGEISASATGGAGGFSYAWSGGLGNGQTQTGVCGNQTYTVTATDANGCTETAQVTVSEPSAVSVSITTDSPVSCNGVCDGAVTASGSGGTSPYTFAWDGGLGNGASQTTLCGGQTYNVTITDASGCTATDQVTLTEPSAITTSSTVNSDASCNGACDGDAQVSASGGAGGFTYDWNGTITGQNPTNLCAGTYDVTVTDANGCTTTEQVIIGEPNPVVASITIDQPVTCGGICDGQITASATGGDGGPFTFTWLNGLPAGATQSNLCGDSTYTVIATDGNGCADTTSITLTDPSTISVTATVDVQVSCNGVCDGEISASATGGAGGFTYTWSGGLGNGQTQTGVCGNQTYTVTATDANGCSETAQVTVNEPAALTASITTDSPVSCNGVCDGAVTASGSGGTAPYTFTWDGGLGNGASQTALCGGQTYTVTITDDNGCTATDQVTLADPAVLTATSTVNSDASCNGVCDGDAEVTPSGGTAPYTYDWNGTITGQNPTNLCAGTYDVTVTDDNGCTVIEQVIIGEPSAVVASITIDQPVSCSGVCDAQITASATGGDGGPFTFTWLNGLPAGATQSNLCGDSTYTVIATDGSGCTDTADITLTDPATISLTTTVINDASCNSSCDGSGFVTASGGTAPYTYNWSNSTSNDTIDSICAGTYLVTVTDAGGCSEVDSVIISEPTPLNFSVSIQTPVTCAPFCNGEAAATAPSGGTPPYSLTWSNGDSGLVADSVCPGLLQAFLVDANGCSDTLDLNLASPAAFSVSITSSTDVTCPGGNTGSASASVNNPTPDMIYNWAPAPGAGQGTLNASQLSAGTYSITVTDTVTNCTDVAQVTINEPAPININFTTTIPISCNGVCDGELDVSATGGNGGFTFSWSTSGTGTTQSNLCAGMYYVTATDDSGCVAVDSFDLSEPAPLALATSSNDESCAGACDATATVTPSGGTAPYTYQWPSGGTDSTDTALCVGPVTVTVTDDNGCTNTATINVNGPQPLVLTDQIISQPSCNGGCDGQASVSVTGGTSPYSFSWSGGGSGTSQSNLCAGTTTVTVTDNNGCTDTVNIQLQAPNGINATIVENQSISCNGSCDGELEVNITQGLAPFVFTWSNSGSTQVQSGLCAGTYSVTIEDANNCISTLSYNLTEPAAIVMNPSTTDPNCGACDGVIDASVITNGVAPFTYSWSGITPNPGNVSIVNNLCPGAYNVTVTDAGGCADTALITLSSVGAPGGTITGIDPTCFDSCNGSVEVTPVGGTLPYDYQWSTSNPNDTTEIITGVCDGIYTVTVTDATGCQLVLADTLDNPAPLSASSSTTDVTCNGACDGEIVVTPTSGSGPYTFNWSDSGTDSVRTGLCADTYFLTMTDGSGCVLIDTFTITEPTAITSSFVDTTDATCFNSCDGMAEVSASGGNGSFTYNWSSGASGSIANNLCVGENYVTITDGNGCSIIDTIDIGAPPAIVIDTAIIEDASCSADTGSIEVVASGGQGSLTYSWNGGALSGNPITGLSGGVYNLTITDTTGCSVTASYTVGNIGAPDVTMLSQDISCHGACDGTVTAAVVNGSGYSYNWSNGSSGATQSGLCPGTYTVTVDDGSGCLAIESVTLTEPAEIFIDSIVTTPTACGDSNGVIEVFAHGGEGTLTYLINGVDTVNPIINVAGGTYTVEVADTTGCSVSQIVPVPNTGSFGITVSKVDVTCFDDCNGQAFVNIGPPPGTGPYSIQWTTGVNDTLNTLTDLCPGTYGVQVTDETGGCVAVDSVTIEAPAEIELDNVITATPDCGQNNGSIEVIASGGIGSLNYQWNGGPADSVYNNISAGLYEVTVSDANGCTLTEIIPLSNPTSPSISVTTQDASCNGDCNGSAEVAVAGSDYEVMWSNNETTEMIAGLCPGNYGVVVTDTTNGCIAADTGSVGTKGNLDIELDILNNSNCNALTVCEGEIEAIVTGGDMPISYNWSSAGAGDTNVLASLCAGTYTVTATGNNGCEAIAVGQVVDVPGLDVTVDTVIDAQCWNSNNGSVDISISGGNPDYTINWNGPGYSGDSADIDNLLPGEYTLRVADEGDCVVFDTIQVGTQTRLSVSALDTTLCGLGDTVEVYADASSDYPITYEWQNNAGQTIDTGRSTTVIHEERVERRLVFVSSNGCVRVDTAIVRSRGVPVADAGNDTTIVAGARIRLGGNPTSNEAGSTYEWGPDQADLSGFDIANPYVRPEQTSTYSLKVTNIYGCETWDFIRVTVTNAFDFPDGFSPNGDGKNDVWELDFLSEYRDCNVKIFNRWGQVVFESEGYDEPWDGTYNGNDLPVGSYYYVIDLGTEDFTEPITGPVTIMR</sequence>
<dbReference type="Pfam" id="PF13585">
    <property type="entry name" value="CHU_C"/>
    <property type="match status" value="1"/>
</dbReference>
<dbReference type="Pfam" id="PF13573">
    <property type="entry name" value="SprB"/>
    <property type="match status" value="27"/>
</dbReference>
<protein>
    <submittedName>
        <fullName evidence="1">T9SS type B sorting domain-containing protein</fullName>
    </submittedName>
</protein>
<name>A0A6N6M2A6_9FLAO</name>
<evidence type="ECO:0000313" key="1">
    <source>
        <dbReference type="EMBL" id="KAB1063227.1"/>
    </source>
</evidence>
<comment type="caution">
    <text evidence="1">The sequence shown here is derived from an EMBL/GenBank/DDBJ whole genome shotgun (WGS) entry which is preliminary data.</text>
</comment>
<keyword evidence="2" id="KW-1185">Reference proteome</keyword>
<dbReference type="Gene3D" id="2.60.40.740">
    <property type="match status" value="11"/>
</dbReference>
<dbReference type="InterPro" id="IPR026341">
    <property type="entry name" value="T9SS_type_B"/>
</dbReference>
<dbReference type="EMBL" id="WACR01000009">
    <property type="protein sequence ID" value="KAB1063227.1"/>
    <property type="molecule type" value="Genomic_DNA"/>
</dbReference>
<dbReference type="Proteomes" id="UP000435357">
    <property type="component" value="Unassembled WGS sequence"/>
</dbReference>
<gene>
    <name evidence="1" type="ORF">F3059_11330</name>
</gene>
<dbReference type="RefSeq" id="WP_151169316.1">
    <property type="nucleotide sequence ID" value="NZ_WACR01000009.1"/>
</dbReference>
<reference evidence="1 2" key="1">
    <citation type="submission" date="2019-09" db="EMBL/GenBank/DDBJ databases">
        <title>Genomes of Cryomorphaceae.</title>
        <authorList>
            <person name="Bowman J.P."/>
        </authorList>
    </citation>
    <scope>NUCLEOTIDE SEQUENCE [LARGE SCALE GENOMIC DNA]</scope>
    <source>
        <strain evidence="1 2">KCTC 52047</strain>
    </source>
</reference>
<accession>A0A6N6M2A6</accession>